<dbReference type="SMART" id="SM00052">
    <property type="entry name" value="EAL"/>
    <property type="match status" value="1"/>
</dbReference>
<keyword evidence="3" id="KW-0597">Phosphoprotein</keyword>
<name>U5NDW1_9BURK</name>
<feature type="domain" description="HPt" evidence="6">
    <location>
        <begin position="32"/>
        <end position="132"/>
    </location>
</feature>
<dbReference type="PROSITE" id="PS50894">
    <property type="entry name" value="HPT"/>
    <property type="match status" value="1"/>
</dbReference>
<dbReference type="InterPro" id="IPR035919">
    <property type="entry name" value="EAL_sf"/>
</dbReference>
<accession>U5NDW1</accession>
<dbReference type="AlphaFoldDB" id="U5NDW1"/>
<dbReference type="InterPro" id="IPR011006">
    <property type="entry name" value="CheY-like_superfamily"/>
</dbReference>
<dbReference type="Gene3D" id="3.40.50.2300">
    <property type="match status" value="1"/>
</dbReference>
<keyword evidence="8" id="KW-1185">Reference proteome</keyword>
<dbReference type="KEGG" id="cbx:Cenrod_2337"/>
<evidence type="ECO:0000256" key="2">
    <source>
        <dbReference type="PROSITE-ProRule" id="PRU00110"/>
    </source>
</evidence>
<sequence length="541" mass="58299">MVRKEALPLAPLADAGPALDLGYLARVVGRVETGQARELIDLFTGTARHDLLLCQRQLDEGDGVALALVMHKLKSSARMVGALRFASLAEKLEDAAKGSRLDAARLICGDMKHALGDIETALDRLADSLSQAVSPAPTFADTAHAADNLSLPQRALVVDDDPLARRQLELLLTGLGIGEVLTVEDGANALMELERTVGIDLLLIDLNMPGMDGIEFLRRLADVGYRGCLLVVSGVEARLLQSAADLARSKQLHLGGTLKKPATREALLALLSVVSQPAVAARAEPDAVLPDDILDGIRHDEFEVHFQPKVDASTLRPVGVEALARWRRDGKPVRPDLFIVAAEQHGLIGPLSEMLVTKALHGGARLAEAGFPLFVAVNLSAGWLTDIHLPEFILTSLQTAGFPAKRLILEITETSVMADANTALDIMTRLRLKGFKLSIDDFGTGYSSMEQLQRFPFGELKLDRSFVQGAAEKPATRAILAASLELALKLKLSTVAEGVETEQDLDLVRGLGCDLVQGWLIAKAMPLDELIVWLRERDSQA</sequence>
<dbReference type="PROSITE" id="PS50883">
    <property type="entry name" value="EAL"/>
    <property type="match status" value="1"/>
</dbReference>
<dbReference type="InterPro" id="IPR001789">
    <property type="entry name" value="Sig_transdc_resp-reg_receiver"/>
</dbReference>
<feature type="domain" description="EAL" evidence="5">
    <location>
        <begin position="286"/>
        <end position="538"/>
    </location>
</feature>
<evidence type="ECO:0000259" key="4">
    <source>
        <dbReference type="PROSITE" id="PS50110"/>
    </source>
</evidence>
<dbReference type="InterPro" id="IPR050706">
    <property type="entry name" value="Cyclic-di-GMP_PDE-like"/>
</dbReference>
<dbReference type="HOGENOM" id="CLU_000445_70_2_4"/>
<dbReference type="Pfam" id="PF00563">
    <property type="entry name" value="EAL"/>
    <property type="match status" value="1"/>
</dbReference>
<evidence type="ECO:0000259" key="5">
    <source>
        <dbReference type="PROSITE" id="PS50883"/>
    </source>
</evidence>
<dbReference type="SMART" id="SM00448">
    <property type="entry name" value="REC"/>
    <property type="match status" value="1"/>
</dbReference>
<dbReference type="GO" id="GO:0004672">
    <property type="term" value="F:protein kinase activity"/>
    <property type="evidence" value="ECO:0007669"/>
    <property type="project" value="UniProtKB-ARBA"/>
</dbReference>
<dbReference type="Gene3D" id="3.20.20.450">
    <property type="entry name" value="EAL domain"/>
    <property type="match status" value="1"/>
</dbReference>
<dbReference type="GO" id="GO:0000160">
    <property type="term" value="P:phosphorelay signal transduction system"/>
    <property type="evidence" value="ECO:0007669"/>
    <property type="project" value="UniProtKB-KW"/>
</dbReference>
<dbReference type="GO" id="GO:0071111">
    <property type="term" value="F:cyclic-guanylate-specific phosphodiesterase activity"/>
    <property type="evidence" value="ECO:0007669"/>
    <property type="project" value="InterPro"/>
</dbReference>
<dbReference type="SUPFAM" id="SSF47226">
    <property type="entry name" value="Histidine-containing phosphotransfer domain, HPT domain"/>
    <property type="match status" value="1"/>
</dbReference>
<evidence type="ECO:0000313" key="7">
    <source>
        <dbReference type="EMBL" id="AGX88398.1"/>
    </source>
</evidence>
<dbReference type="CDD" id="cd01948">
    <property type="entry name" value="EAL"/>
    <property type="match status" value="1"/>
</dbReference>
<dbReference type="SUPFAM" id="SSF141868">
    <property type="entry name" value="EAL domain-like"/>
    <property type="match status" value="1"/>
</dbReference>
<dbReference type="eggNOG" id="COG2198">
    <property type="taxonomic scope" value="Bacteria"/>
</dbReference>
<dbReference type="Proteomes" id="UP000017184">
    <property type="component" value="Chromosome"/>
</dbReference>
<feature type="modified residue" description="Phosphohistidine" evidence="2">
    <location>
        <position position="71"/>
    </location>
</feature>
<evidence type="ECO:0000313" key="8">
    <source>
        <dbReference type="Proteomes" id="UP000017184"/>
    </source>
</evidence>
<dbReference type="PROSITE" id="PS50110">
    <property type="entry name" value="RESPONSE_REGULATORY"/>
    <property type="match status" value="1"/>
</dbReference>
<protein>
    <submittedName>
        <fullName evidence="7">EAL domain protein</fullName>
    </submittedName>
</protein>
<keyword evidence="1" id="KW-0902">Two-component regulatory system</keyword>
<feature type="domain" description="Response regulatory" evidence="4">
    <location>
        <begin position="154"/>
        <end position="275"/>
    </location>
</feature>
<evidence type="ECO:0000256" key="3">
    <source>
        <dbReference type="PROSITE-ProRule" id="PRU00169"/>
    </source>
</evidence>
<dbReference type="eggNOG" id="COG2200">
    <property type="taxonomic scope" value="Bacteria"/>
</dbReference>
<dbReference type="Pfam" id="PF00072">
    <property type="entry name" value="Response_reg"/>
    <property type="match status" value="1"/>
</dbReference>
<dbReference type="PATRIC" id="fig|946483.4.peg.2355"/>
<feature type="modified residue" description="4-aspartylphosphate" evidence="3">
    <location>
        <position position="205"/>
    </location>
</feature>
<dbReference type="eggNOG" id="COG0784">
    <property type="taxonomic scope" value="Bacteria"/>
</dbReference>
<evidence type="ECO:0000259" key="6">
    <source>
        <dbReference type="PROSITE" id="PS50894"/>
    </source>
</evidence>
<proteinExistence type="predicted"/>
<dbReference type="RefSeq" id="WP_022775981.1">
    <property type="nucleotide sequence ID" value="NC_022576.1"/>
</dbReference>
<evidence type="ECO:0000256" key="1">
    <source>
        <dbReference type="ARBA" id="ARBA00023012"/>
    </source>
</evidence>
<gene>
    <name evidence="7" type="ORF">Cenrod_2337</name>
</gene>
<dbReference type="Pfam" id="PF01627">
    <property type="entry name" value="Hpt"/>
    <property type="match status" value="1"/>
</dbReference>
<dbReference type="SUPFAM" id="SSF52172">
    <property type="entry name" value="CheY-like"/>
    <property type="match status" value="1"/>
</dbReference>
<dbReference type="PANTHER" id="PTHR33121">
    <property type="entry name" value="CYCLIC DI-GMP PHOSPHODIESTERASE PDEF"/>
    <property type="match status" value="1"/>
</dbReference>
<organism evidence="7 8">
    <name type="scientific">Candidatus Symbiobacter mobilis CR</name>
    <dbReference type="NCBI Taxonomy" id="946483"/>
    <lineage>
        <taxon>Bacteria</taxon>
        <taxon>Pseudomonadati</taxon>
        <taxon>Pseudomonadota</taxon>
        <taxon>Betaproteobacteria</taxon>
        <taxon>Burkholderiales</taxon>
        <taxon>Comamonadaceae</taxon>
    </lineage>
</organism>
<dbReference type="EMBL" id="CP004885">
    <property type="protein sequence ID" value="AGX88398.1"/>
    <property type="molecule type" value="Genomic_DNA"/>
</dbReference>
<dbReference type="PANTHER" id="PTHR33121:SF79">
    <property type="entry name" value="CYCLIC DI-GMP PHOSPHODIESTERASE PDED-RELATED"/>
    <property type="match status" value="1"/>
</dbReference>
<dbReference type="STRING" id="946483.Cenrod_2337"/>
<dbReference type="Gene3D" id="1.20.120.160">
    <property type="entry name" value="HPT domain"/>
    <property type="match status" value="1"/>
</dbReference>
<reference evidence="7 8" key="1">
    <citation type="journal article" date="2013" name="Genome Biol.">
        <title>Genomic analysis reveals key aspects of prokaryotic symbiosis in the phototrophic consortium "Chlorochromatium aggregatum".</title>
        <authorList>
            <person name="Liu Z."/>
            <person name="Muller J."/>
            <person name="Li T."/>
            <person name="Alvey R.M."/>
            <person name="Vogl K."/>
            <person name="Frigaard N.U."/>
            <person name="Rockwell N.C."/>
            <person name="Boyd E.S."/>
            <person name="Tomsho L.P."/>
            <person name="Schuster S.C."/>
            <person name="Henke P."/>
            <person name="Rohde M."/>
            <person name="Overmann J."/>
            <person name="Bryant D.A."/>
        </authorList>
    </citation>
    <scope>NUCLEOTIDE SEQUENCE [LARGE SCALE GENOMIC DNA]</scope>
    <source>
        <strain evidence="7">CR</strain>
    </source>
</reference>
<dbReference type="InterPro" id="IPR001633">
    <property type="entry name" value="EAL_dom"/>
</dbReference>
<dbReference type="InterPro" id="IPR036641">
    <property type="entry name" value="HPT_dom_sf"/>
</dbReference>
<dbReference type="InterPro" id="IPR008207">
    <property type="entry name" value="Sig_transdc_His_kin_Hpt_dom"/>
</dbReference>